<dbReference type="Proteomes" id="UP001519272">
    <property type="component" value="Unassembled WGS sequence"/>
</dbReference>
<dbReference type="Pfam" id="PF12197">
    <property type="entry name" value="lci"/>
    <property type="match status" value="1"/>
</dbReference>
<proteinExistence type="predicted"/>
<keyword evidence="1" id="KW-0732">Signal</keyword>
<accession>A0ABS4FVQ7</accession>
<name>A0ABS4FVQ7_9BACL</name>
<feature type="chain" id="PRO_5045679158" evidence="1">
    <location>
        <begin position="26"/>
        <end position="94"/>
    </location>
</feature>
<evidence type="ECO:0000259" key="2">
    <source>
        <dbReference type="Pfam" id="PF12197"/>
    </source>
</evidence>
<sequence>MNIKKTLFSSVLSLSLLITAAPAFASETNVSLNPSSTQINSEKSDVSIQSIYYRYVYNSVNKFANSFTEDGITWYLKAITYSNGQYIGHYQANI</sequence>
<reference evidence="3 4" key="1">
    <citation type="submission" date="2021-03" db="EMBL/GenBank/DDBJ databases">
        <title>Genomic Encyclopedia of Type Strains, Phase IV (KMG-IV): sequencing the most valuable type-strain genomes for metagenomic binning, comparative biology and taxonomic classification.</title>
        <authorList>
            <person name="Goeker M."/>
        </authorList>
    </citation>
    <scope>NUCLEOTIDE SEQUENCE [LARGE SCALE GENOMIC DNA]</scope>
    <source>
        <strain evidence="3 4">DSM 14349</strain>
    </source>
</reference>
<dbReference type="EMBL" id="JAGGKG010000017">
    <property type="protein sequence ID" value="MBP1906645.1"/>
    <property type="molecule type" value="Genomic_DNA"/>
</dbReference>
<dbReference type="RefSeq" id="WP_210090243.1">
    <property type="nucleotide sequence ID" value="NZ_JAGGKG010000017.1"/>
</dbReference>
<feature type="signal peptide" evidence="1">
    <location>
        <begin position="1"/>
        <end position="25"/>
    </location>
</feature>
<evidence type="ECO:0000313" key="3">
    <source>
        <dbReference type="EMBL" id="MBP1906645.1"/>
    </source>
</evidence>
<evidence type="ECO:0000313" key="4">
    <source>
        <dbReference type="Proteomes" id="UP001519272"/>
    </source>
</evidence>
<feature type="domain" description="LCI fold" evidence="2">
    <location>
        <begin position="55"/>
        <end position="91"/>
    </location>
</feature>
<organism evidence="3 4">
    <name type="scientific">Paenibacillus turicensis</name>
    <dbReference type="NCBI Taxonomy" id="160487"/>
    <lineage>
        <taxon>Bacteria</taxon>
        <taxon>Bacillati</taxon>
        <taxon>Bacillota</taxon>
        <taxon>Bacilli</taxon>
        <taxon>Bacillales</taxon>
        <taxon>Paenibacillaceae</taxon>
        <taxon>Paenibacillus</taxon>
    </lineage>
</organism>
<evidence type="ECO:0000256" key="1">
    <source>
        <dbReference type="SAM" id="SignalP"/>
    </source>
</evidence>
<protein>
    <submittedName>
        <fullName evidence="3">Membrane protein</fullName>
    </submittedName>
</protein>
<comment type="caution">
    <text evidence="3">The sequence shown here is derived from an EMBL/GenBank/DDBJ whole genome shotgun (WGS) entry which is preliminary data.</text>
</comment>
<gene>
    <name evidence="3" type="ORF">J2Z32_003309</name>
</gene>
<dbReference type="InterPro" id="IPR020976">
    <property type="entry name" value="Antimicrobial_lci"/>
</dbReference>
<keyword evidence="4" id="KW-1185">Reference proteome</keyword>